<keyword evidence="3" id="KW-1185">Reference proteome</keyword>
<protein>
    <submittedName>
        <fullName evidence="2">Uncharacterized protein</fullName>
    </submittedName>
</protein>
<dbReference type="AlphaFoldDB" id="A0AA87ZFG2"/>
<reference evidence="2" key="1">
    <citation type="submission" date="2023-07" db="EMBL/GenBank/DDBJ databases">
        <title>draft genome sequence of fig (Ficus carica).</title>
        <authorList>
            <person name="Takahashi T."/>
            <person name="Nishimura K."/>
        </authorList>
    </citation>
    <scope>NUCLEOTIDE SEQUENCE</scope>
</reference>
<name>A0AA87ZFG2_FICCA</name>
<comment type="caution">
    <text evidence="2">The sequence shown here is derived from an EMBL/GenBank/DDBJ whole genome shotgun (WGS) entry which is preliminary data.</text>
</comment>
<proteinExistence type="predicted"/>
<organism evidence="2 3">
    <name type="scientific">Ficus carica</name>
    <name type="common">Common fig</name>
    <dbReference type="NCBI Taxonomy" id="3494"/>
    <lineage>
        <taxon>Eukaryota</taxon>
        <taxon>Viridiplantae</taxon>
        <taxon>Streptophyta</taxon>
        <taxon>Embryophyta</taxon>
        <taxon>Tracheophyta</taxon>
        <taxon>Spermatophyta</taxon>
        <taxon>Magnoliopsida</taxon>
        <taxon>eudicotyledons</taxon>
        <taxon>Gunneridae</taxon>
        <taxon>Pentapetalae</taxon>
        <taxon>rosids</taxon>
        <taxon>fabids</taxon>
        <taxon>Rosales</taxon>
        <taxon>Moraceae</taxon>
        <taxon>Ficeae</taxon>
        <taxon>Ficus</taxon>
    </lineage>
</organism>
<evidence type="ECO:0000313" key="3">
    <source>
        <dbReference type="Proteomes" id="UP001187192"/>
    </source>
</evidence>
<evidence type="ECO:0000313" key="2">
    <source>
        <dbReference type="EMBL" id="GMN32852.1"/>
    </source>
</evidence>
<sequence length="79" mass="8573">MTSPSPPEARDPGNEPASLTSSPRRASHPLARSRPTQDRPLRATLQKMSPSPPDPGNRPFPNLAGVEPSTRTPLPTFHR</sequence>
<accession>A0AA87ZFG2</accession>
<dbReference type="Proteomes" id="UP001187192">
    <property type="component" value="Unassembled WGS sequence"/>
</dbReference>
<gene>
    <name evidence="2" type="ORF">TIFTF001_003869</name>
</gene>
<feature type="region of interest" description="Disordered" evidence="1">
    <location>
        <begin position="1"/>
        <end position="79"/>
    </location>
</feature>
<dbReference type="EMBL" id="BTGU01000003">
    <property type="protein sequence ID" value="GMN32852.1"/>
    <property type="molecule type" value="Genomic_DNA"/>
</dbReference>
<evidence type="ECO:0000256" key="1">
    <source>
        <dbReference type="SAM" id="MobiDB-lite"/>
    </source>
</evidence>